<reference evidence="1" key="1">
    <citation type="journal article" date="2022" name="bioRxiv">
        <title>Sequencing and chromosome-scale assembly of the giantPleurodeles waltlgenome.</title>
        <authorList>
            <person name="Brown T."/>
            <person name="Elewa A."/>
            <person name="Iarovenko S."/>
            <person name="Subramanian E."/>
            <person name="Araus A.J."/>
            <person name="Petzold A."/>
            <person name="Susuki M."/>
            <person name="Suzuki K.-i.T."/>
            <person name="Hayashi T."/>
            <person name="Toyoda A."/>
            <person name="Oliveira C."/>
            <person name="Osipova E."/>
            <person name="Leigh N.D."/>
            <person name="Simon A."/>
            <person name="Yun M.H."/>
        </authorList>
    </citation>
    <scope>NUCLEOTIDE SEQUENCE</scope>
    <source>
        <strain evidence="1">20211129_DDA</strain>
        <tissue evidence="1">Liver</tissue>
    </source>
</reference>
<dbReference type="EMBL" id="JANPWB010000002">
    <property type="protein sequence ID" value="KAJ1205679.1"/>
    <property type="molecule type" value="Genomic_DNA"/>
</dbReference>
<accession>A0AAV7VY27</accession>
<dbReference type="AlphaFoldDB" id="A0AAV7VY27"/>
<comment type="caution">
    <text evidence="1">The sequence shown here is derived from an EMBL/GenBank/DDBJ whole genome shotgun (WGS) entry which is preliminary data.</text>
</comment>
<dbReference type="Proteomes" id="UP001066276">
    <property type="component" value="Chromosome 1_2"/>
</dbReference>
<evidence type="ECO:0000313" key="2">
    <source>
        <dbReference type="Proteomes" id="UP001066276"/>
    </source>
</evidence>
<evidence type="ECO:0000313" key="1">
    <source>
        <dbReference type="EMBL" id="KAJ1205679.1"/>
    </source>
</evidence>
<keyword evidence="2" id="KW-1185">Reference proteome</keyword>
<sequence length="117" mass="13517">MRGLRTLAGVIWAVRNRFQISADCAPDPDSEISRLHKGRVITPPARAPGRLRPDLWQARGIHCKAAARARAYRRKHARQRRRRVRAKSNCSNLAQSLRLKVFKRAFLNKHVVPSDFW</sequence>
<protein>
    <submittedName>
        <fullName evidence="1">Uncharacterized protein</fullName>
    </submittedName>
</protein>
<organism evidence="1 2">
    <name type="scientific">Pleurodeles waltl</name>
    <name type="common">Iberian ribbed newt</name>
    <dbReference type="NCBI Taxonomy" id="8319"/>
    <lineage>
        <taxon>Eukaryota</taxon>
        <taxon>Metazoa</taxon>
        <taxon>Chordata</taxon>
        <taxon>Craniata</taxon>
        <taxon>Vertebrata</taxon>
        <taxon>Euteleostomi</taxon>
        <taxon>Amphibia</taxon>
        <taxon>Batrachia</taxon>
        <taxon>Caudata</taxon>
        <taxon>Salamandroidea</taxon>
        <taxon>Salamandridae</taxon>
        <taxon>Pleurodelinae</taxon>
        <taxon>Pleurodeles</taxon>
    </lineage>
</organism>
<name>A0AAV7VY27_PLEWA</name>
<proteinExistence type="predicted"/>
<gene>
    <name evidence="1" type="ORF">NDU88_001107</name>
</gene>